<dbReference type="SUPFAM" id="SSF54001">
    <property type="entry name" value="Cysteine proteinases"/>
    <property type="match status" value="1"/>
</dbReference>
<accession>A0A7H9AW48</accession>
<sequence length="791" mass="87144">MKYYFNLILNYIVSGSRYNKANIVSGHLPYWGLTALSVYILAPTFTKLLFGSDEMFSSASKRIDKNTTGLINNRNDCFANSSVQALAALPKLTQYLNELLGSVSLIANMLDNEHNDADRGEGDGLHDALVDGHVSNPVDSWERDLLTPKVELNRNPIENGVSIDQGLVTPKAEPKENPMENLSSLDGVVEEQIMPRTKSTTTLSTLLNGSKLSERNYALSTAGVSEEQEFNGTEETKVTKAQIPEMLMHLGLAKILAQLQETVTSSRNISVWPLLRILEIIFNAKISSGQNDAHELTQIILETLQKENTKLDEFAKKHKLAVQIPKVPFQGNVAGHLVCLVCTKSSKVNVHPFNIFPLQVPQAFSAKLSDMVADNQTETIEGYSCLVCKVKAILANEEGRGYKDCLQEELNILRTLKKAVSDLLINDDISEELSSYIDSYNKNGVVAKDIKSTIVKKTAVVDSADILVLHLSRSMFNGMTYSRNSCGVAFDEILECVEQVIENNRCVGIKTVRYKLKAMVKHTGSHSQGHYECYRRKPDFVKDTVSKQVINRSPLINLSLLDTQNTNVSDSFKNQENTFVSNGSTEGFNQQIQNSLSNFTLNADALPISVKTNGSSDDDYTISAGGDSNKPSRKPSALKRITGFLSRRSSVSNAADDSNNEAIVPSSVDLSRSTNNSFDRSRSSSIVGDEVPRSRAGSVSTSNTGRVRGSSISSVDSQSSYMNSSDANIGSTSASELENNTTGGKRILKKIKSVSKYPFWHISDTTVKEAKANEVLAEMRYVYMLYYERID</sequence>
<dbReference type="RefSeq" id="XP_037142348.1">
    <property type="nucleotide sequence ID" value="XM_037286453.1"/>
</dbReference>
<proteinExistence type="predicted"/>
<dbReference type="GO" id="GO:0005634">
    <property type="term" value="C:nucleus"/>
    <property type="evidence" value="ECO:0007669"/>
    <property type="project" value="TreeGrafter"/>
</dbReference>
<dbReference type="InterPro" id="IPR050164">
    <property type="entry name" value="Peptidase_C19"/>
</dbReference>
<evidence type="ECO:0000313" key="3">
    <source>
        <dbReference type="EMBL" id="QLG70620.1"/>
    </source>
</evidence>
<keyword evidence="4" id="KW-1185">Reference proteome</keyword>
<dbReference type="AlphaFoldDB" id="A0A7H9AW48"/>
<dbReference type="InterPro" id="IPR001394">
    <property type="entry name" value="Peptidase_C19_UCH"/>
</dbReference>
<dbReference type="PANTHER" id="PTHR24006">
    <property type="entry name" value="UBIQUITIN CARBOXYL-TERMINAL HYDROLASE"/>
    <property type="match status" value="1"/>
</dbReference>
<dbReference type="KEGG" id="zmk:HG535_0A05610"/>
<name>A0A7H9AW48_ZYGMR</name>
<dbReference type="InterPro" id="IPR028889">
    <property type="entry name" value="USP"/>
</dbReference>
<protein>
    <recommendedName>
        <fullName evidence="2">USP domain-containing protein</fullName>
    </recommendedName>
</protein>
<dbReference type="GO" id="GO:0016579">
    <property type="term" value="P:protein deubiquitination"/>
    <property type="evidence" value="ECO:0007669"/>
    <property type="project" value="InterPro"/>
</dbReference>
<dbReference type="GO" id="GO:0005829">
    <property type="term" value="C:cytosol"/>
    <property type="evidence" value="ECO:0007669"/>
    <property type="project" value="TreeGrafter"/>
</dbReference>
<evidence type="ECO:0000256" key="1">
    <source>
        <dbReference type="SAM" id="MobiDB-lite"/>
    </source>
</evidence>
<dbReference type="OrthoDB" id="2248014at2759"/>
<feature type="compositionally biased region" description="Polar residues" evidence="1">
    <location>
        <begin position="721"/>
        <end position="739"/>
    </location>
</feature>
<dbReference type="PANTHER" id="PTHR24006:SF827">
    <property type="entry name" value="UBIQUITIN CARBOXYL-TERMINAL HYDROLASE 34"/>
    <property type="match status" value="1"/>
</dbReference>
<gene>
    <name evidence="3" type="ORF">HG535_0A05610</name>
</gene>
<dbReference type="GeneID" id="59234256"/>
<feature type="region of interest" description="Disordered" evidence="1">
    <location>
        <begin position="666"/>
        <end position="739"/>
    </location>
</feature>
<feature type="region of interest" description="Disordered" evidence="1">
    <location>
        <begin position="612"/>
        <end position="636"/>
    </location>
</feature>
<dbReference type="InterPro" id="IPR018200">
    <property type="entry name" value="USP_CS"/>
</dbReference>
<dbReference type="Proteomes" id="UP000509704">
    <property type="component" value="Chromosome 1"/>
</dbReference>
<dbReference type="Pfam" id="PF00443">
    <property type="entry name" value="UCH"/>
    <property type="match status" value="1"/>
</dbReference>
<feature type="compositionally biased region" description="Low complexity" evidence="1">
    <location>
        <begin position="710"/>
        <end position="720"/>
    </location>
</feature>
<evidence type="ECO:0000313" key="4">
    <source>
        <dbReference type="Proteomes" id="UP000509704"/>
    </source>
</evidence>
<organism evidence="3 4">
    <name type="scientific">Zygotorulaspora mrakii</name>
    <name type="common">Zygosaccharomyces mrakii</name>
    <dbReference type="NCBI Taxonomy" id="42260"/>
    <lineage>
        <taxon>Eukaryota</taxon>
        <taxon>Fungi</taxon>
        <taxon>Dikarya</taxon>
        <taxon>Ascomycota</taxon>
        <taxon>Saccharomycotina</taxon>
        <taxon>Saccharomycetes</taxon>
        <taxon>Saccharomycetales</taxon>
        <taxon>Saccharomycetaceae</taxon>
        <taxon>Zygotorulaspora</taxon>
    </lineage>
</organism>
<dbReference type="EMBL" id="CP058604">
    <property type="protein sequence ID" value="QLG70620.1"/>
    <property type="molecule type" value="Genomic_DNA"/>
</dbReference>
<dbReference type="Gene3D" id="3.90.70.10">
    <property type="entry name" value="Cysteine proteinases"/>
    <property type="match status" value="2"/>
</dbReference>
<feature type="domain" description="USP" evidence="2">
    <location>
        <begin position="68"/>
        <end position="592"/>
    </location>
</feature>
<dbReference type="InterPro" id="IPR038765">
    <property type="entry name" value="Papain-like_cys_pep_sf"/>
</dbReference>
<dbReference type="GO" id="GO:0004843">
    <property type="term" value="F:cysteine-type deubiquitinase activity"/>
    <property type="evidence" value="ECO:0007669"/>
    <property type="project" value="InterPro"/>
</dbReference>
<feature type="compositionally biased region" description="Polar residues" evidence="1">
    <location>
        <begin position="668"/>
        <end position="686"/>
    </location>
</feature>
<dbReference type="CDD" id="cd02662">
    <property type="entry name" value="Peptidase_C19F"/>
    <property type="match status" value="1"/>
</dbReference>
<evidence type="ECO:0000259" key="2">
    <source>
        <dbReference type="PROSITE" id="PS50235"/>
    </source>
</evidence>
<dbReference type="PROSITE" id="PS50235">
    <property type="entry name" value="USP_3"/>
    <property type="match status" value="1"/>
</dbReference>
<dbReference type="PROSITE" id="PS00973">
    <property type="entry name" value="USP_2"/>
    <property type="match status" value="1"/>
</dbReference>
<reference evidence="3 4" key="1">
    <citation type="submission" date="2020-07" db="EMBL/GenBank/DDBJ databases">
        <title>The yeast mating-type switching endonuclease HO is a domesticated member of an unorthodox homing genetic element family.</title>
        <authorList>
            <person name="Coughlan A.Y."/>
            <person name="Lombardi L."/>
            <person name="Braun-Galleani S."/>
            <person name="Martos A.R."/>
            <person name="Galeote V."/>
            <person name="Bigey F."/>
            <person name="Dequin S."/>
            <person name="Byrne K.P."/>
            <person name="Wolfe K.H."/>
        </authorList>
    </citation>
    <scope>NUCLEOTIDE SEQUENCE [LARGE SCALE GENOMIC DNA]</scope>
    <source>
        <strain evidence="3 4">NRRL Y-6702</strain>
    </source>
</reference>